<dbReference type="Pfam" id="PF03401">
    <property type="entry name" value="TctC"/>
    <property type="match status" value="1"/>
</dbReference>
<organism evidence="4 5">
    <name type="scientific">Aquibacillus albus</name>
    <dbReference type="NCBI Taxonomy" id="1168171"/>
    <lineage>
        <taxon>Bacteria</taxon>
        <taxon>Bacillati</taxon>
        <taxon>Bacillota</taxon>
        <taxon>Bacilli</taxon>
        <taxon>Bacillales</taxon>
        <taxon>Bacillaceae</taxon>
        <taxon>Aquibacillus</taxon>
    </lineage>
</organism>
<feature type="region of interest" description="Disordered" evidence="2">
    <location>
        <begin position="24"/>
        <end position="57"/>
    </location>
</feature>
<comment type="similarity">
    <text evidence="1">Belongs to the UPF0065 (bug) family.</text>
</comment>
<evidence type="ECO:0000256" key="1">
    <source>
        <dbReference type="ARBA" id="ARBA00006987"/>
    </source>
</evidence>
<dbReference type="Gene3D" id="3.40.190.10">
    <property type="entry name" value="Periplasmic binding protein-like II"/>
    <property type="match status" value="1"/>
</dbReference>
<dbReference type="SUPFAM" id="SSF53850">
    <property type="entry name" value="Periplasmic binding protein-like II"/>
    <property type="match status" value="1"/>
</dbReference>
<reference evidence="4 5" key="1">
    <citation type="submission" date="2021-01" db="EMBL/GenBank/DDBJ databases">
        <title>Genomic Encyclopedia of Type Strains, Phase IV (KMG-IV): sequencing the most valuable type-strain genomes for metagenomic binning, comparative biology and taxonomic classification.</title>
        <authorList>
            <person name="Goeker M."/>
        </authorList>
    </citation>
    <scope>NUCLEOTIDE SEQUENCE [LARGE SCALE GENOMIC DNA]</scope>
    <source>
        <strain evidence="4 5">DSM 23711</strain>
    </source>
</reference>
<dbReference type="PROSITE" id="PS51257">
    <property type="entry name" value="PROKAR_LIPOPROTEIN"/>
    <property type="match status" value="1"/>
</dbReference>
<accession>A0ABS2MVW2</accession>
<sequence length="351" mass="37316">MKKLLSICFVVMLALVLAACGSASGTSSGDDGADSSTGSESSESNSEDTGSAEAASDYPEQQVKLVIPYSPGGATDIIFRLVGKYAEEELGATLVPVNMPGASSTTGSREVKNADPDGYTILGSHDVIATAYYSGVVDYSFEAFQPVSLLTQTPNIATVHADTGWENMDDFINYVKENPGEVKWGMTPGGTSHFFVADMLKSAGLSPDDVKLIGYEGTGAAIKAVVAGEIDGTMTNYTSGKGYFDEGTFVSIGVAHDERLAEMPDSPTMIEQGVEFTNATSRGVFVPKDTPEEVVTVLESAFEAALNDPELQAEVAKLGSITRYKDHEEYETFVTELHDRLGELAENMELQ</sequence>
<feature type="signal peptide" evidence="3">
    <location>
        <begin position="1"/>
        <end position="18"/>
    </location>
</feature>
<dbReference type="InterPro" id="IPR005064">
    <property type="entry name" value="BUG"/>
</dbReference>
<evidence type="ECO:0000313" key="4">
    <source>
        <dbReference type="EMBL" id="MBM7570036.1"/>
    </source>
</evidence>
<keyword evidence="4" id="KW-0675">Receptor</keyword>
<dbReference type="PANTHER" id="PTHR42928:SF5">
    <property type="entry name" value="BLR1237 PROTEIN"/>
    <property type="match status" value="1"/>
</dbReference>
<comment type="caution">
    <text evidence="4">The sequence shown here is derived from an EMBL/GenBank/DDBJ whole genome shotgun (WGS) entry which is preliminary data.</text>
</comment>
<keyword evidence="5" id="KW-1185">Reference proteome</keyword>
<dbReference type="PIRSF" id="PIRSF017082">
    <property type="entry name" value="YflP"/>
    <property type="match status" value="1"/>
</dbReference>
<feature type="chain" id="PRO_5047052867" evidence="3">
    <location>
        <begin position="19"/>
        <end position="351"/>
    </location>
</feature>
<dbReference type="CDD" id="cd07012">
    <property type="entry name" value="PBP2_Bug_TTT"/>
    <property type="match status" value="1"/>
</dbReference>
<proteinExistence type="inferred from homology"/>
<dbReference type="PANTHER" id="PTHR42928">
    <property type="entry name" value="TRICARBOXYLATE-BINDING PROTEIN"/>
    <property type="match status" value="1"/>
</dbReference>
<keyword evidence="3" id="KW-0732">Signal</keyword>
<evidence type="ECO:0000256" key="2">
    <source>
        <dbReference type="SAM" id="MobiDB-lite"/>
    </source>
</evidence>
<dbReference type="InterPro" id="IPR042100">
    <property type="entry name" value="Bug_dom1"/>
</dbReference>
<dbReference type="EMBL" id="JAFBDR010000002">
    <property type="protein sequence ID" value="MBM7570036.1"/>
    <property type="molecule type" value="Genomic_DNA"/>
</dbReference>
<name>A0ABS2MVW2_9BACI</name>
<protein>
    <submittedName>
        <fullName evidence="4">Tripartite-type tricarboxylate transporter receptor subunit TctC</fullName>
    </submittedName>
</protein>
<evidence type="ECO:0000256" key="3">
    <source>
        <dbReference type="SAM" id="SignalP"/>
    </source>
</evidence>
<evidence type="ECO:0000313" key="5">
    <source>
        <dbReference type="Proteomes" id="UP001296943"/>
    </source>
</evidence>
<dbReference type="Gene3D" id="3.40.190.150">
    <property type="entry name" value="Bordetella uptake gene, domain 1"/>
    <property type="match status" value="1"/>
</dbReference>
<dbReference type="Proteomes" id="UP001296943">
    <property type="component" value="Unassembled WGS sequence"/>
</dbReference>
<dbReference type="RefSeq" id="WP_204497476.1">
    <property type="nucleotide sequence ID" value="NZ_JAFBDR010000002.1"/>
</dbReference>
<feature type="compositionally biased region" description="Low complexity" evidence="2">
    <location>
        <begin position="24"/>
        <end position="52"/>
    </location>
</feature>
<gene>
    <name evidence="4" type="ORF">JOC48_000514</name>
</gene>